<evidence type="ECO:0000313" key="3">
    <source>
        <dbReference type="Proteomes" id="UP000053257"/>
    </source>
</evidence>
<dbReference type="EMBL" id="KN840523">
    <property type="protein sequence ID" value="KIP06185.1"/>
    <property type="molecule type" value="Genomic_DNA"/>
</dbReference>
<sequence>MKECCIGRSNGTVSRERCTGNCPYSALQLASTAAAESTCAFPRAIHRRAIPGISQLKQTAPRETSQSSLRQFTTDHTPELNVQRSRSRHPVHRMGHRHLRRSFGCFEI</sequence>
<accession>A0A0C3S9G6</accession>
<dbReference type="AlphaFoldDB" id="A0A0C3S9G6"/>
<proteinExistence type="predicted"/>
<dbReference type="HOGENOM" id="CLU_2197901_0_0_1"/>
<name>A0A0C3S9G6_PHLG1</name>
<keyword evidence="3" id="KW-1185">Reference proteome</keyword>
<dbReference type="Proteomes" id="UP000053257">
    <property type="component" value="Unassembled WGS sequence"/>
</dbReference>
<reference evidence="2 3" key="1">
    <citation type="journal article" date="2014" name="PLoS Genet.">
        <title>Analysis of the Phlebiopsis gigantea genome, transcriptome and secretome provides insight into its pioneer colonization strategies of wood.</title>
        <authorList>
            <person name="Hori C."/>
            <person name="Ishida T."/>
            <person name="Igarashi K."/>
            <person name="Samejima M."/>
            <person name="Suzuki H."/>
            <person name="Master E."/>
            <person name="Ferreira P."/>
            <person name="Ruiz-Duenas F.J."/>
            <person name="Held B."/>
            <person name="Canessa P."/>
            <person name="Larrondo L.F."/>
            <person name="Schmoll M."/>
            <person name="Druzhinina I.S."/>
            <person name="Kubicek C.P."/>
            <person name="Gaskell J.A."/>
            <person name="Kersten P."/>
            <person name="St John F."/>
            <person name="Glasner J."/>
            <person name="Sabat G."/>
            <person name="Splinter BonDurant S."/>
            <person name="Syed K."/>
            <person name="Yadav J."/>
            <person name="Mgbeahuruike A.C."/>
            <person name="Kovalchuk A."/>
            <person name="Asiegbu F.O."/>
            <person name="Lackner G."/>
            <person name="Hoffmeister D."/>
            <person name="Rencoret J."/>
            <person name="Gutierrez A."/>
            <person name="Sun H."/>
            <person name="Lindquist E."/>
            <person name="Barry K."/>
            <person name="Riley R."/>
            <person name="Grigoriev I.V."/>
            <person name="Henrissat B."/>
            <person name="Kues U."/>
            <person name="Berka R.M."/>
            <person name="Martinez A.T."/>
            <person name="Covert S.F."/>
            <person name="Blanchette R.A."/>
            <person name="Cullen D."/>
        </authorList>
    </citation>
    <scope>NUCLEOTIDE SEQUENCE [LARGE SCALE GENOMIC DNA]</scope>
    <source>
        <strain evidence="2 3">11061_1 CR5-6</strain>
    </source>
</reference>
<gene>
    <name evidence="2" type="ORF">PHLGIDRAFT_467514</name>
</gene>
<feature type="region of interest" description="Disordered" evidence="1">
    <location>
        <begin position="52"/>
        <end position="95"/>
    </location>
</feature>
<evidence type="ECO:0000313" key="2">
    <source>
        <dbReference type="EMBL" id="KIP06185.1"/>
    </source>
</evidence>
<protein>
    <submittedName>
        <fullName evidence="2">Uncharacterized protein</fullName>
    </submittedName>
</protein>
<feature type="compositionally biased region" description="Polar residues" evidence="1">
    <location>
        <begin position="55"/>
        <end position="84"/>
    </location>
</feature>
<organism evidence="2 3">
    <name type="scientific">Phlebiopsis gigantea (strain 11061_1 CR5-6)</name>
    <name type="common">White-rot fungus</name>
    <name type="synonym">Peniophora gigantea</name>
    <dbReference type="NCBI Taxonomy" id="745531"/>
    <lineage>
        <taxon>Eukaryota</taxon>
        <taxon>Fungi</taxon>
        <taxon>Dikarya</taxon>
        <taxon>Basidiomycota</taxon>
        <taxon>Agaricomycotina</taxon>
        <taxon>Agaricomycetes</taxon>
        <taxon>Polyporales</taxon>
        <taxon>Phanerochaetaceae</taxon>
        <taxon>Phlebiopsis</taxon>
    </lineage>
</organism>
<evidence type="ECO:0000256" key="1">
    <source>
        <dbReference type="SAM" id="MobiDB-lite"/>
    </source>
</evidence>
<feature type="compositionally biased region" description="Basic residues" evidence="1">
    <location>
        <begin position="85"/>
        <end position="95"/>
    </location>
</feature>